<dbReference type="Pfam" id="PF13531">
    <property type="entry name" value="SBP_bac_11"/>
    <property type="match status" value="1"/>
</dbReference>
<dbReference type="InterPro" id="IPR050682">
    <property type="entry name" value="ModA/WtpA"/>
</dbReference>
<organism evidence="1 2">
    <name type="scientific">Buttiauxella brennerae ATCC 51605</name>
    <dbReference type="NCBI Taxonomy" id="1354251"/>
    <lineage>
        <taxon>Bacteria</taxon>
        <taxon>Pseudomonadati</taxon>
        <taxon>Pseudomonadota</taxon>
        <taxon>Gammaproteobacteria</taxon>
        <taxon>Enterobacterales</taxon>
        <taxon>Enterobacteriaceae</taxon>
        <taxon>Buttiauxella</taxon>
    </lineage>
</organism>
<evidence type="ECO:0000313" key="2">
    <source>
        <dbReference type="Proteomes" id="UP000078410"/>
    </source>
</evidence>
<dbReference type="GO" id="GO:0030973">
    <property type="term" value="F:molybdate ion binding"/>
    <property type="evidence" value="ECO:0007669"/>
    <property type="project" value="TreeGrafter"/>
</dbReference>
<comment type="caution">
    <text evidence="1">The sequence shown here is derived from an EMBL/GenBank/DDBJ whole genome shotgun (WGS) entry which is preliminary data.</text>
</comment>
<evidence type="ECO:0000313" key="1">
    <source>
        <dbReference type="EMBL" id="OAT32369.1"/>
    </source>
</evidence>
<dbReference type="GO" id="GO:0015689">
    <property type="term" value="P:molybdate ion transport"/>
    <property type="evidence" value="ECO:0007669"/>
    <property type="project" value="TreeGrafter"/>
</dbReference>
<accession>A0A1B7IRG6</accession>
<dbReference type="Gene3D" id="3.40.190.10">
    <property type="entry name" value="Periplasmic binding protein-like II"/>
    <property type="match status" value="2"/>
</dbReference>
<proteinExistence type="predicted"/>
<dbReference type="Proteomes" id="UP000078410">
    <property type="component" value="Unassembled WGS sequence"/>
</dbReference>
<name>A0A1B7IRG6_9ENTR</name>
<reference evidence="1 2" key="1">
    <citation type="submission" date="2016-04" db="EMBL/GenBank/DDBJ databases">
        <title>ATOL: Assembling a taxonomically balanced genome-scale reconstruction of the evolutionary history of the Enterobacteriaceae.</title>
        <authorList>
            <person name="Plunkett G.III."/>
            <person name="Neeno-Eckwall E.C."/>
            <person name="Glasner J.D."/>
            <person name="Perna N.T."/>
        </authorList>
    </citation>
    <scope>NUCLEOTIDE SEQUENCE [LARGE SCALE GENOMIC DNA]</scope>
    <source>
        <strain evidence="1 2">ATCC 51605</strain>
    </source>
</reference>
<dbReference type="PANTHER" id="PTHR30632:SF0">
    <property type="entry name" value="SULFATE-BINDING PROTEIN"/>
    <property type="match status" value="1"/>
</dbReference>
<dbReference type="SUPFAM" id="SSF53850">
    <property type="entry name" value="Periplasmic binding protein-like II"/>
    <property type="match status" value="1"/>
</dbReference>
<dbReference type="EMBL" id="LXER01000015">
    <property type="protein sequence ID" value="OAT32369.1"/>
    <property type="molecule type" value="Genomic_DNA"/>
</dbReference>
<dbReference type="PATRIC" id="fig|1354251.4.peg.1549"/>
<dbReference type="PANTHER" id="PTHR30632">
    <property type="entry name" value="MOLYBDATE-BINDING PERIPLASMIC PROTEIN"/>
    <property type="match status" value="1"/>
</dbReference>
<sequence>MELKAPLPIMAAGSLRLAFTPLLKQFTQLTGIEVIAQYGPAGLLKERIEAGEPCALFASANREHPQHLLANGHATQTHTFSWNQLCLTTQEKGGWLALLSDPSLRIGTSTPGCDPSGDYTWALFDKLEQLQPGLGQQLRERAIALVGGRDTLRVPPGELASAWILRQKYADVFIGYAHYGKALAQQPDIRSVTLPAEHNILCEYQLAVLEESPETTALVAFILGQAGQAFLTESGFLPLNGQSLICQS</sequence>
<protein>
    <submittedName>
        <fullName evidence="1">Molybdenum-binding periplasmic protein</fullName>
    </submittedName>
</protein>
<gene>
    <name evidence="1" type="ORF">M975_1504</name>
</gene>
<dbReference type="AlphaFoldDB" id="A0A1B7IRG6"/>
<dbReference type="RefSeq" id="WP_064558469.1">
    <property type="nucleotide sequence ID" value="NZ_LXER01000015.1"/>
</dbReference>
<keyword evidence="2" id="KW-1185">Reference proteome</keyword>